<accession>A0A1B6H169</accession>
<gene>
    <name evidence="2" type="ORF">g.12225</name>
</gene>
<feature type="compositionally biased region" description="Basic and acidic residues" evidence="1">
    <location>
        <begin position="40"/>
        <end position="56"/>
    </location>
</feature>
<dbReference type="AlphaFoldDB" id="A0A1B6H169"/>
<name>A0A1B6H169_9HEMI</name>
<sequence>MKRQHRIMVPEAFKVLPPLSPDLPAPPRAPASHRVAPPVSRREKTAFVILNDERPPPSRGTSPSGRVSPFRGRGFREETSRHASREPSPSPETARKNPPRSRSRSRLPVAAPRTQNGTSTSSSPVRGNASGIPKPINRRNSLSPNRAAQVLNQNNRNKALTSPNQPVKSSNKTGIQSPQHVTKAIISSKRVGPTNNIRNGNSVATKPPLPRASQPAQKENEKKNNLTSPYRRRPQLNKPDVTRSPSRIPRTRSISRGRVANVRPSSPHTSPQRALVRHSPSVQAKINGEKKKIVNGSNH</sequence>
<feature type="compositionally biased region" description="Polar residues" evidence="1">
    <location>
        <begin position="138"/>
        <end position="180"/>
    </location>
</feature>
<evidence type="ECO:0000313" key="2">
    <source>
        <dbReference type="EMBL" id="JAS68401.1"/>
    </source>
</evidence>
<organism evidence="2">
    <name type="scientific">Cuerna arida</name>
    <dbReference type="NCBI Taxonomy" id="1464854"/>
    <lineage>
        <taxon>Eukaryota</taxon>
        <taxon>Metazoa</taxon>
        <taxon>Ecdysozoa</taxon>
        <taxon>Arthropoda</taxon>
        <taxon>Hexapoda</taxon>
        <taxon>Insecta</taxon>
        <taxon>Pterygota</taxon>
        <taxon>Neoptera</taxon>
        <taxon>Paraneoptera</taxon>
        <taxon>Hemiptera</taxon>
        <taxon>Auchenorrhyncha</taxon>
        <taxon>Membracoidea</taxon>
        <taxon>Cicadellidae</taxon>
        <taxon>Cicadellinae</taxon>
        <taxon>Proconiini</taxon>
        <taxon>Cuerna</taxon>
    </lineage>
</organism>
<dbReference type="EMBL" id="GECZ01001368">
    <property type="protein sequence ID" value="JAS68401.1"/>
    <property type="molecule type" value="Transcribed_RNA"/>
</dbReference>
<feature type="compositionally biased region" description="Polar residues" evidence="1">
    <location>
        <begin position="193"/>
        <end position="204"/>
    </location>
</feature>
<feature type="compositionally biased region" description="Polar residues" evidence="1">
    <location>
        <begin position="114"/>
        <end position="125"/>
    </location>
</feature>
<reference evidence="2" key="1">
    <citation type="submission" date="2015-11" db="EMBL/GenBank/DDBJ databases">
        <title>De novo transcriptome assembly of four potential Pierce s Disease insect vectors from Arizona vineyards.</title>
        <authorList>
            <person name="Tassone E.E."/>
        </authorList>
    </citation>
    <scope>NUCLEOTIDE SEQUENCE</scope>
</reference>
<feature type="compositionally biased region" description="Pro residues" evidence="1">
    <location>
        <begin position="18"/>
        <end position="29"/>
    </location>
</feature>
<feature type="region of interest" description="Disordered" evidence="1">
    <location>
        <begin position="1"/>
        <end position="299"/>
    </location>
</feature>
<proteinExistence type="predicted"/>
<feature type="compositionally biased region" description="Basic and acidic residues" evidence="1">
    <location>
        <begin position="74"/>
        <end position="85"/>
    </location>
</feature>
<feature type="compositionally biased region" description="Polar residues" evidence="1">
    <location>
        <begin position="263"/>
        <end position="272"/>
    </location>
</feature>
<feature type="compositionally biased region" description="Low complexity" evidence="1">
    <location>
        <begin position="59"/>
        <end position="69"/>
    </location>
</feature>
<evidence type="ECO:0000256" key="1">
    <source>
        <dbReference type="SAM" id="MobiDB-lite"/>
    </source>
</evidence>
<protein>
    <submittedName>
        <fullName evidence="2">Uncharacterized protein</fullName>
    </submittedName>
</protein>